<dbReference type="EMBL" id="EF179420">
    <property type="protein sequence ID" value="ABM55426.1"/>
    <property type="molecule type" value="mRNA"/>
</dbReference>
<organism evidence="2">
    <name type="scientific">Xenopsylla cheopis</name>
    <name type="common">Oriental rat flea</name>
    <name type="synonym">Pulex cheopis</name>
    <dbReference type="NCBI Taxonomy" id="163159"/>
    <lineage>
        <taxon>Eukaryota</taxon>
        <taxon>Metazoa</taxon>
        <taxon>Ecdysozoa</taxon>
        <taxon>Arthropoda</taxon>
        <taxon>Hexapoda</taxon>
        <taxon>Insecta</taxon>
        <taxon>Pterygota</taxon>
        <taxon>Neoptera</taxon>
        <taxon>Endopterygota</taxon>
        <taxon>Siphonaptera</taxon>
        <taxon>Pulicidae</taxon>
        <taxon>Xenopsyllinae</taxon>
        <taxon>Xenopsylla</taxon>
    </lineage>
</organism>
<accession>A2IAA6</accession>
<reference evidence="2" key="1">
    <citation type="journal article" date="2007" name="BMC Genomics">
        <title>An insight into the sialome of the oriental rat flea, Xenopsylla cheopis (Rots).</title>
        <authorList>
            <person name="Andersen J.F."/>
            <person name="Hinnebusch B.J."/>
            <person name="Lucas D.A."/>
            <person name="Conrads T.P."/>
            <person name="Veenstra T.D."/>
            <person name="Pham V.M."/>
            <person name="Ribeiro J.M."/>
        </authorList>
    </citation>
    <scope>NUCLEOTIDE SEQUENCE</scope>
    <source>
        <tissue evidence="2">Salivary gland</tissue>
    </source>
</reference>
<keyword evidence="1" id="KW-0732">Signal</keyword>
<proteinExistence type="evidence at transcript level"/>
<evidence type="ECO:0000313" key="2">
    <source>
        <dbReference type="EMBL" id="ABM55426.1"/>
    </source>
</evidence>
<evidence type="ECO:0000256" key="1">
    <source>
        <dbReference type="SAM" id="SignalP"/>
    </source>
</evidence>
<sequence>MKLWVLLCITLMVLQCAFAAKKYSDCVKKNDQHRIPGLCKENPSDCTNTKCDTVCRKPKAKCGTGADKDNCLCN</sequence>
<protein>
    <submittedName>
        <fullName evidence="2">Putative secreted salivary protein</fullName>
    </submittedName>
</protein>
<name>A2IAA6_XENCH</name>
<dbReference type="AlphaFoldDB" id="A2IAA6"/>
<feature type="signal peptide" evidence="1">
    <location>
        <begin position="1"/>
        <end position="19"/>
    </location>
</feature>
<feature type="chain" id="PRO_5002643848" evidence="1">
    <location>
        <begin position="20"/>
        <end position="74"/>
    </location>
</feature>